<feature type="transmembrane region" description="Helical" evidence="5">
    <location>
        <begin position="110"/>
        <end position="129"/>
    </location>
</feature>
<reference evidence="7 8" key="1">
    <citation type="submission" date="2021-01" db="EMBL/GenBank/DDBJ databases">
        <title>Sequencing the genomes of 1000 actinobacteria strains.</title>
        <authorList>
            <person name="Klenk H.-P."/>
        </authorList>
    </citation>
    <scope>NUCLEOTIDE SEQUENCE [LARGE SCALE GENOMIC DNA]</scope>
    <source>
        <strain evidence="7 8">DSM 18662</strain>
    </source>
</reference>
<evidence type="ECO:0000256" key="5">
    <source>
        <dbReference type="SAM" id="Phobius"/>
    </source>
</evidence>
<comment type="subcellular location">
    <subcellularLocation>
        <location evidence="1">Membrane</location>
        <topology evidence="1">Multi-pass membrane protein</topology>
    </subcellularLocation>
</comment>
<dbReference type="Pfam" id="PF04932">
    <property type="entry name" value="Wzy_C"/>
    <property type="match status" value="1"/>
</dbReference>
<keyword evidence="8" id="KW-1185">Reference proteome</keyword>
<dbReference type="InterPro" id="IPR051533">
    <property type="entry name" value="WaaL-like"/>
</dbReference>
<feature type="transmembrane region" description="Helical" evidence="5">
    <location>
        <begin position="301"/>
        <end position="320"/>
    </location>
</feature>
<name>A0ABS2RHR6_9ACTN</name>
<accession>A0ABS2RHR6</accession>
<organism evidence="7 8">
    <name type="scientific">Microlunatus panaciterrae</name>
    <dbReference type="NCBI Taxonomy" id="400768"/>
    <lineage>
        <taxon>Bacteria</taxon>
        <taxon>Bacillati</taxon>
        <taxon>Actinomycetota</taxon>
        <taxon>Actinomycetes</taxon>
        <taxon>Propionibacteriales</taxon>
        <taxon>Propionibacteriaceae</taxon>
        <taxon>Microlunatus</taxon>
    </lineage>
</organism>
<keyword evidence="3 5" id="KW-1133">Transmembrane helix</keyword>
<feature type="transmembrane region" description="Helical" evidence="5">
    <location>
        <begin position="55"/>
        <end position="72"/>
    </location>
</feature>
<dbReference type="PANTHER" id="PTHR37422">
    <property type="entry name" value="TEICHURONIC ACID BIOSYNTHESIS PROTEIN TUAE"/>
    <property type="match status" value="1"/>
</dbReference>
<feature type="transmembrane region" description="Helical" evidence="5">
    <location>
        <begin position="149"/>
        <end position="167"/>
    </location>
</feature>
<evidence type="ECO:0000256" key="4">
    <source>
        <dbReference type="ARBA" id="ARBA00023136"/>
    </source>
</evidence>
<keyword evidence="7" id="KW-0436">Ligase</keyword>
<evidence type="ECO:0000259" key="6">
    <source>
        <dbReference type="Pfam" id="PF04932"/>
    </source>
</evidence>
<feature type="transmembrane region" description="Helical" evidence="5">
    <location>
        <begin position="31"/>
        <end position="48"/>
    </location>
</feature>
<evidence type="ECO:0000313" key="8">
    <source>
        <dbReference type="Proteomes" id="UP000704762"/>
    </source>
</evidence>
<gene>
    <name evidence="7" type="ORF">JOE57_001467</name>
</gene>
<comment type="caution">
    <text evidence="7">The sequence shown here is derived from an EMBL/GenBank/DDBJ whole genome shotgun (WGS) entry which is preliminary data.</text>
</comment>
<dbReference type="PANTHER" id="PTHR37422:SF13">
    <property type="entry name" value="LIPOPOLYSACCHARIDE BIOSYNTHESIS PROTEIN PA4999-RELATED"/>
    <property type="match status" value="1"/>
</dbReference>
<feature type="transmembrane region" description="Helical" evidence="5">
    <location>
        <begin position="84"/>
        <end position="103"/>
    </location>
</feature>
<evidence type="ECO:0000313" key="7">
    <source>
        <dbReference type="EMBL" id="MBM7798546.1"/>
    </source>
</evidence>
<sequence>MGDVAVGVIFGILSASNLVQGAWTTQLPWLDLTTASFILAVPATLFALTRRVRLSGFLCLFLLIASVSFGFIEPALGAEAVSKRINIGAAVLFVLAASFLSLSNRRRIKALCVTIVVLAFVVVIGQVVAPDPIALDTGRRTPVGLNAIGSGRAVGAGLVVVLAFAASVRKMRHLLSLSVLALPLALGLYWASSRGPVLGVLVAVVLIVWKQPMLRRSIKVGLLTAGAVVGLIAYRKLVVSGSRLVESSGSGRETLYREALHIASTHPAGVGWGNFYRFVPPALLDSDQGEKLYAHNIILEFWIEAGFAGAILFLVFFVIVMRRGLQQASSTMGIALAALAISSFVGALLSSDIVGNRMMWVVFGAILAAPLANTANGVHQPPPRKESPRIRELRRLAEMPSAS</sequence>
<evidence type="ECO:0000256" key="3">
    <source>
        <dbReference type="ARBA" id="ARBA00022989"/>
    </source>
</evidence>
<proteinExistence type="predicted"/>
<evidence type="ECO:0000256" key="2">
    <source>
        <dbReference type="ARBA" id="ARBA00022692"/>
    </source>
</evidence>
<dbReference type="Proteomes" id="UP000704762">
    <property type="component" value="Unassembled WGS sequence"/>
</dbReference>
<dbReference type="InterPro" id="IPR007016">
    <property type="entry name" value="O-antigen_ligase-rel_domated"/>
</dbReference>
<dbReference type="EMBL" id="JAFBCF010000001">
    <property type="protein sequence ID" value="MBM7798546.1"/>
    <property type="molecule type" value="Genomic_DNA"/>
</dbReference>
<evidence type="ECO:0000256" key="1">
    <source>
        <dbReference type="ARBA" id="ARBA00004141"/>
    </source>
</evidence>
<dbReference type="GO" id="GO:0016874">
    <property type="term" value="F:ligase activity"/>
    <property type="evidence" value="ECO:0007669"/>
    <property type="project" value="UniProtKB-KW"/>
</dbReference>
<dbReference type="RefSeq" id="WP_204917071.1">
    <property type="nucleotide sequence ID" value="NZ_BAAAQP010000002.1"/>
</dbReference>
<keyword evidence="4 5" id="KW-0472">Membrane</keyword>
<protein>
    <submittedName>
        <fullName evidence="7">O-antigen ligase</fullName>
    </submittedName>
</protein>
<feature type="transmembrane region" description="Helical" evidence="5">
    <location>
        <begin position="197"/>
        <end position="213"/>
    </location>
</feature>
<feature type="domain" description="O-antigen ligase-related" evidence="6">
    <location>
        <begin position="181"/>
        <end position="314"/>
    </location>
</feature>
<keyword evidence="2 5" id="KW-0812">Transmembrane</keyword>
<feature type="transmembrane region" description="Helical" evidence="5">
    <location>
        <begin position="332"/>
        <end position="351"/>
    </location>
</feature>
<feature type="transmembrane region" description="Helical" evidence="5">
    <location>
        <begin position="174"/>
        <end position="191"/>
    </location>
</feature>